<accession>W2PSA5</accession>
<reference evidence="2 3" key="2">
    <citation type="submission" date="2013-11" db="EMBL/GenBank/DDBJ databases">
        <title>The Genome Sequence of Phytophthora parasitica INRA-310.</title>
        <authorList>
            <consortium name="The Broad Institute Genomics Platform"/>
            <person name="Russ C."/>
            <person name="Tyler B."/>
            <person name="Panabieres F."/>
            <person name="Shan W."/>
            <person name="Tripathy S."/>
            <person name="Grunwald N."/>
            <person name="Machado M."/>
            <person name="Johnson C.S."/>
            <person name="Arredondo F."/>
            <person name="Hong C."/>
            <person name="Coffey M."/>
            <person name="Young S.K."/>
            <person name="Zeng Q."/>
            <person name="Gargeya S."/>
            <person name="Fitzgerald M."/>
            <person name="Abouelleil A."/>
            <person name="Alvarado L."/>
            <person name="Chapman S.B."/>
            <person name="Gainer-Dewar J."/>
            <person name="Goldberg J."/>
            <person name="Griggs A."/>
            <person name="Gujja S."/>
            <person name="Hansen M."/>
            <person name="Howarth C."/>
            <person name="Imamovic A."/>
            <person name="Ireland A."/>
            <person name="Larimer J."/>
            <person name="McCowan C."/>
            <person name="Murphy C."/>
            <person name="Pearson M."/>
            <person name="Poon T.W."/>
            <person name="Priest M."/>
            <person name="Roberts A."/>
            <person name="Saif S."/>
            <person name="Shea T."/>
            <person name="Sykes S."/>
            <person name="Wortman J."/>
            <person name="Nusbaum C."/>
            <person name="Birren B."/>
        </authorList>
    </citation>
    <scope>NUCLEOTIDE SEQUENCE [LARGE SCALE GENOMIC DNA]</scope>
    <source>
        <strain evidence="2 3">INRA-310</strain>
    </source>
</reference>
<evidence type="ECO:0000313" key="2">
    <source>
        <dbReference type="EMBL" id="ETN03823.1"/>
    </source>
</evidence>
<keyword evidence="1" id="KW-0472">Membrane</keyword>
<keyword evidence="1" id="KW-1133">Transmembrane helix</keyword>
<dbReference type="RefSeq" id="XP_008910760.1">
    <property type="nucleotide sequence ID" value="XM_008912512.1"/>
</dbReference>
<dbReference type="VEuPathDB" id="FungiDB:PPTG_23702"/>
<name>W2PSA5_PHYN3</name>
<proteinExistence type="predicted"/>
<gene>
    <name evidence="2" type="ORF">PPTG_23702</name>
</gene>
<feature type="transmembrane region" description="Helical" evidence="1">
    <location>
        <begin position="7"/>
        <end position="27"/>
    </location>
</feature>
<dbReference type="Proteomes" id="UP000018817">
    <property type="component" value="Unassembled WGS sequence"/>
</dbReference>
<evidence type="ECO:0000313" key="3">
    <source>
        <dbReference type="Proteomes" id="UP000018817"/>
    </source>
</evidence>
<reference evidence="3" key="1">
    <citation type="submission" date="2011-12" db="EMBL/GenBank/DDBJ databases">
        <authorList>
            <consortium name="The Broad Institute Genome Sequencing Platform"/>
            <person name="Russ C."/>
            <person name="Tyler B."/>
            <person name="Panabieres F."/>
            <person name="Shan W."/>
            <person name="Tripathy S."/>
            <person name="Grunwald N."/>
            <person name="Machado M."/>
            <person name="Young S.K."/>
            <person name="Zeng Q."/>
            <person name="Gargeya S."/>
            <person name="Fitzgerald M."/>
            <person name="Haas B."/>
            <person name="Abouelleil A."/>
            <person name="Alvarado L."/>
            <person name="Arachchi H.M."/>
            <person name="Berlin A."/>
            <person name="Chapman S.B."/>
            <person name="Gearin G."/>
            <person name="Goldberg J."/>
            <person name="Griggs A."/>
            <person name="Gujja S."/>
            <person name="Hansen M."/>
            <person name="Heiman D."/>
            <person name="Howarth C."/>
            <person name="Larimer J."/>
            <person name="Lui A."/>
            <person name="MacDonald P.J.P."/>
            <person name="McCowen C."/>
            <person name="Montmayeur A."/>
            <person name="Murphy C."/>
            <person name="Neiman D."/>
            <person name="Pearson M."/>
            <person name="Priest M."/>
            <person name="Roberts A."/>
            <person name="Saif S."/>
            <person name="Shea T."/>
            <person name="Sisk P."/>
            <person name="Stolte C."/>
            <person name="Sykes S."/>
            <person name="Wortman J."/>
            <person name="Nusbaum C."/>
            <person name="Birren B."/>
        </authorList>
    </citation>
    <scope>NUCLEOTIDE SEQUENCE [LARGE SCALE GENOMIC DNA]</scope>
    <source>
        <strain evidence="3">INRA-310</strain>
    </source>
</reference>
<feature type="transmembrane region" description="Helical" evidence="1">
    <location>
        <begin position="33"/>
        <end position="55"/>
    </location>
</feature>
<protein>
    <submittedName>
        <fullName evidence="2">Uncharacterized protein</fullName>
    </submittedName>
</protein>
<organism evidence="2 3">
    <name type="scientific">Phytophthora nicotianae (strain INRA-310)</name>
    <name type="common">Phytophthora parasitica</name>
    <dbReference type="NCBI Taxonomy" id="761204"/>
    <lineage>
        <taxon>Eukaryota</taxon>
        <taxon>Sar</taxon>
        <taxon>Stramenopiles</taxon>
        <taxon>Oomycota</taxon>
        <taxon>Peronosporomycetes</taxon>
        <taxon>Peronosporales</taxon>
        <taxon>Peronosporaceae</taxon>
        <taxon>Phytophthora</taxon>
    </lineage>
</organism>
<dbReference type="EMBL" id="KI669608">
    <property type="protein sequence ID" value="ETN03823.1"/>
    <property type="molecule type" value="Genomic_DNA"/>
</dbReference>
<evidence type="ECO:0000256" key="1">
    <source>
        <dbReference type="SAM" id="Phobius"/>
    </source>
</evidence>
<sequence>MTKVLSLMLHLLTDKLMLATLVIQFLATQLELFLMQINLLLFKFPTFYSFFPLILQQRRKPTAFLRFLLAPTN</sequence>
<keyword evidence="1" id="KW-0812">Transmembrane</keyword>
<dbReference type="AlphaFoldDB" id="W2PSA5"/>
<dbReference type="GeneID" id="20192301"/>